<accession>A0A7X5ZQV2</accession>
<keyword evidence="10" id="KW-1185">Reference proteome</keyword>
<keyword evidence="5 7" id="KW-1133">Transmembrane helix</keyword>
<sequence>MTAKRILDSPTGVCSSARLPRAVKVLLVARFVNRMGAFSMPFLASLLVHDHGASARVAGLVVGAFGLATIPSRLIGGLLATRVGTKPAVLIGLAGTAAAQLLVAAAPGLAVALVGAVLLGLCFEIYEPASQGLVADVTAEESLPRAYGLLGATLAAAGLLAGLLAAAVGRVGLSWLFAADAISAVACLVLVAAWLPATPPSGAGDGPNPMSSPWRDTGLWLLMTTGTTFAAVYMLIPMAMPLALVAADRPASDAGLLQALAALVIIAAQPLLRHSANITGRIVAGYGLLAVGLAVAGLHMTMAGYVAATIIIALGDVLLLGYSYTLVAAIAPEGSKATYFAIYGITWGVALTVGPPAMGQLLDNGFGTFWLACSAVMLATGIAQVVINRVIRVGKLERA</sequence>
<keyword evidence="4 7" id="KW-0812">Transmembrane</keyword>
<dbReference type="AlphaFoldDB" id="A0A7X5ZQV2"/>
<feature type="transmembrane region" description="Helical" evidence="7">
    <location>
        <begin position="60"/>
        <end position="80"/>
    </location>
</feature>
<feature type="transmembrane region" description="Helical" evidence="7">
    <location>
        <begin position="366"/>
        <end position="387"/>
    </location>
</feature>
<feature type="transmembrane region" description="Helical" evidence="7">
    <location>
        <begin position="217"/>
        <end position="247"/>
    </location>
</feature>
<evidence type="ECO:0000256" key="6">
    <source>
        <dbReference type="ARBA" id="ARBA00023136"/>
    </source>
</evidence>
<organism evidence="9 10">
    <name type="scientific">Saccharomonospora amisosensis</name>
    <dbReference type="NCBI Taxonomy" id="1128677"/>
    <lineage>
        <taxon>Bacteria</taxon>
        <taxon>Bacillati</taxon>
        <taxon>Actinomycetota</taxon>
        <taxon>Actinomycetes</taxon>
        <taxon>Pseudonocardiales</taxon>
        <taxon>Pseudonocardiaceae</taxon>
        <taxon>Saccharomonospora</taxon>
    </lineage>
</organism>
<feature type="transmembrane region" description="Helical" evidence="7">
    <location>
        <begin position="101"/>
        <end position="126"/>
    </location>
</feature>
<reference evidence="9 10" key="1">
    <citation type="submission" date="2020-03" db="EMBL/GenBank/DDBJ databases">
        <title>Sequencing the genomes of 1000 actinobacteria strains.</title>
        <authorList>
            <person name="Klenk H.-P."/>
        </authorList>
    </citation>
    <scope>NUCLEOTIDE SEQUENCE [LARGE SCALE GENOMIC DNA]</scope>
    <source>
        <strain evidence="9 10">DSM 45685</strain>
    </source>
</reference>
<dbReference type="Pfam" id="PF07690">
    <property type="entry name" value="MFS_1"/>
    <property type="match status" value="1"/>
</dbReference>
<feature type="domain" description="Major facilitator superfamily (MFS) profile" evidence="8">
    <location>
        <begin position="22"/>
        <end position="391"/>
    </location>
</feature>
<dbReference type="PANTHER" id="PTHR23517:SF2">
    <property type="entry name" value="MULTIDRUG RESISTANCE PROTEIN MDTH"/>
    <property type="match status" value="1"/>
</dbReference>
<feature type="transmembrane region" description="Helical" evidence="7">
    <location>
        <begin position="146"/>
        <end position="168"/>
    </location>
</feature>
<feature type="transmembrane region" description="Helical" evidence="7">
    <location>
        <begin position="278"/>
        <end position="298"/>
    </location>
</feature>
<name>A0A7X5ZQV2_9PSEU</name>
<evidence type="ECO:0000256" key="7">
    <source>
        <dbReference type="SAM" id="Phobius"/>
    </source>
</evidence>
<evidence type="ECO:0000259" key="8">
    <source>
        <dbReference type="PROSITE" id="PS50850"/>
    </source>
</evidence>
<dbReference type="PROSITE" id="PS50850">
    <property type="entry name" value="MFS"/>
    <property type="match status" value="1"/>
</dbReference>
<dbReference type="PANTHER" id="PTHR23517">
    <property type="entry name" value="RESISTANCE PROTEIN MDTM, PUTATIVE-RELATED-RELATED"/>
    <property type="match status" value="1"/>
</dbReference>
<protein>
    <submittedName>
        <fullName evidence="9">MFS family permease</fullName>
    </submittedName>
</protein>
<comment type="caution">
    <text evidence="9">The sequence shown here is derived from an EMBL/GenBank/DDBJ whole genome shotgun (WGS) entry which is preliminary data.</text>
</comment>
<feature type="transmembrane region" description="Helical" evidence="7">
    <location>
        <begin position="175"/>
        <end position="197"/>
    </location>
</feature>
<dbReference type="EMBL" id="JAAOYM010000001">
    <property type="protein sequence ID" value="NIJ12162.1"/>
    <property type="molecule type" value="Genomic_DNA"/>
</dbReference>
<keyword evidence="6 7" id="KW-0472">Membrane</keyword>
<dbReference type="InterPro" id="IPR020846">
    <property type="entry name" value="MFS_dom"/>
</dbReference>
<feature type="transmembrane region" description="Helical" evidence="7">
    <location>
        <begin position="337"/>
        <end position="354"/>
    </location>
</feature>
<dbReference type="InterPro" id="IPR050171">
    <property type="entry name" value="MFS_Transporters"/>
</dbReference>
<dbReference type="InterPro" id="IPR036259">
    <property type="entry name" value="MFS_trans_sf"/>
</dbReference>
<evidence type="ECO:0000313" key="10">
    <source>
        <dbReference type="Proteomes" id="UP000545493"/>
    </source>
</evidence>
<evidence type="ECO:0000256" key="5">
    <source>
        <dbReference type="ARBA" id="ARBA00022989"/>
    </source>
</evidence>
<comment type="subcellular location">
    <subcellularLocation>
        <location evidence="1">Cell membrane</location>
        <topology evidence="1">Multi-pass membrane protein</topology>
    </subcellularLocation>
</comment>
<keyword evidence="2" id="KW-0813">Transport</keyword>
<feature type="transmembrane region" description="Helical" evidence="7">
    <location>
        <begin position="305"/>
        <end position="331"/>
    </location>
</feature>
<evidence type="ECO:0000256" key="3">
    <source>
        <dbReference type="ARBA" id="ARBA00022475"/>
    </source>
</evidence>
<dbReference type="Proteomes" id="UP000545493">
    <property type="component" value="Unassembled WGS sequence"/>
</dbReference>
<evidence type="ECO:0000256" key="4">
    <source>
        <dbReference type="ARBA" id="ARBA00022692"/>
    </source>
</evidence>
<dbReference type="SUPFAM" id="SSF103473">
    <property type="entry name" value="MFS general substrate transporter"/>
    <property type="match status" value="1"/>
</dbReference>
<dbReference type="InterPro" id="IPR011701">
    <property type="entry name" value="MFS"/>
</dbReference>
<dbReference type="GO" id="GO:0022857">
    <property type="term" value="F:transmembrane transporter activity"/>
    <property type="evidence" value="ECO:0007669"/>
    <property type="project" value="InterPro"/>
</dbReference>
<evidence type="ECO:0000313" key="9">
    <source>
        <dbReference type="EMBL" id="NIJ12162.1"/>
    </source>
</evidence>
<evidence type="ECO:0000256" key="1">
    <source>
        <dbReference type="ARBA" id="ARBA00004651"/>
    </source>
</evidence>
<dbReference type="GO" id="GO:0005886">
    <property type="term" value="C:plasma membrane"/>
    <property type="evidence" value="ECO:0007669"/>
    <property type="project" value="UniProtKB-SubCell"/>
</dbReference>
<evidence type="ECO:0000256" key="2">
    <source>
        <dbReference type="ARBA" id="ARBA00022448"/>
    </source>
</evidence>
<feature type="transmembrane region" description="Helical" evidence="7">
    <location>
        <begin position="25"/>
        <end position="48"/>
    </location>
</feature>
<gene>
    <name evidence="9" type="ORF">FHU38_002506</name>
</gene>
<dbReference type="Gene3D" id="1.20.1250.20">
    <property type="entry name" value="MFS general substrate transporter like domains"/>
    <property type="match status" value="1"/>
</dbReference>
<proteinExistence type="predicted"/>
<keyword evidence="3" id="KW-1003">Cell membrane</keyword>